<dbReference type="PANTHER" id="PTHR11640:SF158">
    <property type="entry name" value="V-SET AND IMMUNOGLOBULIN DOMAIN-CONTAINING PROTEIN 10-LIKE 2"/>
    <property type="match status" value="1"/>
</dbReference>
<evidence type="ECO:0000256" key="2">
    <source>
        <dbReference type="ARBA" id="ARBA00023136"/>
    </source>
</evidence>
<reference evidence="8" key="1">
    <citation type="submission" date="2020-06" db="EMBL/GenBank/DDBJ databases">
        <title>Draft genome of Bugula neritina, a colonial animal packing powerful symbionts and potential medicines.</title>
        <authorList>
            <person name="Rayko M."/>
        </authorList>
    </citation>
    <scope>NUCLEOTIDE SEQUENCE [LARGE SCALE GENOMIC DNA]</scope>
    <source>
        <strain evidence="8">Kwan_BN1</strain>
    </source>
</reference>
<dbReference type="EMBL" id="VXIV02000866">
    <property type="protein sequence ID" value="KAF6035524.1"/>
    <property type="molecule type" value="Genomic_DNA"/>
</dbReference>
<evidence type="ECO:0000256" key="5">
    <source>
        <dbReference type="ARBA" id="ARBA00023319"/>
    </source>
</evidence>
<keyword evidence="5" id="KW-0393">Immunoglobulin domain</keyword>
<dbReference type="SMART" id="SM00409">
    <property type="entry name" value="IG"/>
    <property type="match status" value="3"/>
</dbReference>
<feature type="domain" description="Ig-like" evidence="7">
    <location>
        <begin position="143"/>
        <end position="227"/>
    </location>
</feature>
<protein>
    <recommendedName>
        <fullName evidence="7">Ig-like domain-containing protein</fullName>
    </recommendedName>
</protein>
<dbReference type="PANTHER" id="PTHR11640">
    <property type="entry name" value="NEPHRIN"/>
    <property type="match status" value="1"/>
</dbReference>
<comment type="caution">
    <text evidence="8">The sequence shown here is derived from an EMBL/GenBank/DDBJ whole genome shotgun (WGS) entry which is preliminary data.</text>
</comment>
<dbReference type="InterPro" id="IPR003598">
    <property type="entry name" value="Ig_sub2"/>
</dbReference>
<dbReference type="Gene3D" id="2.60.40.10">
    <property type="entry name" value="Immunoglobulins"/>
    <property type="match status" value="3"/>
</dbReference>
<accession>A0A7J7KC51</accession>
<dbReference type="OrthoDB" id="9972932at2759"/>
<evidence type="ECO:0000256" key="4">
    <source>
        <dbReference type="ARBA" id="ARBA00023180"/>
    </source>
</evidence>
<dbReference type="InterPro" id="IPR051275">
    <property type="entry name" value="Cell_adhesion_signaling"/>
</dbReference>
<evidence type="ECO:0000256" key="3">
    <source>
        <dbReference type="ARBA" id="ARBA00023157"/>
    </source>
</evidence>
<comment type="subcellular location">
    <subcellularLocation>
        <location evidence="1">Membrane</location>
        <topology evidence="1">Single-pass type I membrane protein</topology>
    </subcellularLocation>
</comment>
<dbReference type="InterPro" id="IPR036179">
    <property type="entry name" value="Ig-like_dom_sf"/>
</dbReference>
<gene>
    <name evidence="8" type="ORF">EB796_006168</name>
</gene>
<dbReference type="Pfam" id="PF07686">
    <property type="entry name" value="V-set"/>
    <property type="match status" value="1"/>
</dbReference>
<evidence type="ECO:0000313" key="9">
    <source>
        <dbReference type="Proteomes" id="UP000593567"/>
    </source>
</evidence>
<feature type="signal peptide" evidence="6">
    <location>
        <begin position="1"/>
        <end position="20"/>
    </location>
</feature>
<dbReference type="InterPro" id="IPR013783">
    <property type="entry name" value="Ig-like_fold"/>
</dbReference>
<organism evidence="8 9">
    <name type="scientific">Bugula neritina</name>
    <name type="common">Brown bryozoan</name>
    <name type="synonym">Sertularia neritina</name>
    <dbReference type="NCBI Taxonomy" id="10212"/>
    <lineage>
        <taxon>Eukaryota</taxon>
        <taxon>Metazoa</taxon>
        <taxon>Spiralia</taxon>
        <taxon>Lophotrochozoa</taxon>
        <taxon>Bryozoa</taxon>
        <taxon>Gymnolaemata</taxon>
        <taxon>Cheilostomatida</taxon>
        <taxon>Flustrina</taxon>
        <taxon>Buguloidea</taxon>
        <taxon>Bugulidae</taxon>
        <taxon>Bugula</taxon>
    </lineage>
</organism>
<dbReference type="SUPFAM" id="SSF48726">
    <property type="entry name" value="Immunoglobulin"/>
    <property type="match status" value="3"/>
</dbReference>
<keyword evidence="6" id="KW-0732">Signal</keyword>
<evidence type="ECO:0000259" key="7">
    <source>
        <dbReference type="PROSITE" id="PS50835"/>
    </source>
</evidence>
<dbReference type="Pfam" id="PF13927">
    <property type="entry name" value="Ig_3"/>
    <property type="match status" value="1"/>
</dbReference>
<keyword evidence="4" id="KW-0325">Glycoprotein</keyword>
<evidence type="ECO:0000256" key="1">
    <source>
        <dbReference type="ARBA" id="ARBA00004479"/>
    </source>
</evidence>
<dbReference type="AlphaFoldDB" id="A0A7J7KC51"/>
<keyword evidence="3" id="KW-1015">Disulfide bond</keyword>
<dbReference type="GO" id="GO:0005911">
    <property type="term" value="C:cell-cell junction"/>
    <property type="evidence" value="ECO:0007669"/>
    <property type="project" value="TreeGrafter"/>
</dbReference>
<feature type="domain" description="Ig-like" evidence="7">
    <location>
        <begin position="24"/>
        <end position="136"/>
    </location>
</feature>
<keyword evidence="9" id="KW-1185">Reference proteome</keyword>
<dbReference type="SMART" id="SM00408">
    <property type="entry name" value="IGc2"/>
    <property type="match status" value="2"/>
</dbReference>
<proteinExistence type="predicted"/>
<dbReference type="InterPro" id="IPR013106">
    <property type="entry name" value="Ig_V-set"/>
</dbReference>
<name>A0A7J7KC51_BUGNE</name>
<evidence type="ECO:0000256" key="6">
    <source>
        <dbReference type="SAM" id="SignalP"/>
    </source>
</evidence>
<sequence length="404" mass="44635">MVNLLIIFLVCATHTVFVNGQNIGKITELSEPVVAKVGGFAFVNCTVSSPQSIENNILVEWVFLNATDGGKSVSSDCTITESHNIIAGKKKYEIFCVDLDNNDKRYALRVNALSVPDNGLYQCRVRISSTDSMAVSLTVLSPPKIVKSSSDITVYGIINGTASMRCDGQGIPGPNVTYGRASGRPLPKGRYEVLTNKTTATSTTTVLKLYNLTKEDRGTYRCSADNNIRPPEDLFSRLIIEFKPSVSLVEPSYGSPTGENTQIMMWCRVDGYPRPSMTWYAMTSADTQRFKAGNLELDEKFYSNAKVILTDEKYQVEQKIMTVGSQSTMDSMFYSLSLQTVESVDMVYYVCRAMNTHGEDAQAVLLYPVNALADERNTGTTALSESTFILFTLTALLSRHLFIR</sequence>
<keyword evidence="2" id="KW-0472">Membrane</keyword>
<feature type="domain" description="Ig-like" evidence="7">
    <location>
        <begin position="244"/>
        <end position="367"/>
    </location>
</feature>
<dbReference type="GO" id="GO:0005886">
    <property type="term" value="C:plasma membrane"/>
    <property type="evidence" value="ECO:0007669"/>
    <property type="project" value="TreeGrafter"/>
</dbReference>
<feature type="chain" id="PRO_5029754979" description="Ig-like domain-containing protein" evidence="6">
    <location>
        <begin position="21"/>
        <end position="404"/>
    </location>
</feature>
<dbReference type="Proteomes" id="UP000593567">
    <property type="component" value="Unassembled WGS sequence"/>
</dbReference>
<dbReference type="GO" id="GO:0050839">
    <property type="term" value="F:cell adhesion molecule binding"/>
    <property type="evidence" value="ECO:0007669"/>
    <property type="project" value="TreeGrafter"/>
</dbReference>
<dbReference type="InterPro" id="IPR007110">
    <property type="entry name" value="Ig-like_dom"/>
</dbReference>
<dbReference type="InterPro" id="IPR003599">
    <property type="entry name" value="Ig_sub"/>
</dbReference>
<dbReference type="PROSITE" id="PS50835">
    <property type="entry name" value="IG_LIKE"/>
    <property type="match status" value="3"/>
</dbReference>
<dbReference type="GO" id="GO:0098609">
    <property type="term" value="P:cell-cell adhesion"/>
    <property type="evidence" value="ECO:0007669"/>
    <property type="project" value="TreeGrafter"/>
</dbReference>
<evidence type="ECO:0000313" key="8">
    <source>
        <dbReference type="EMBL" id="KAF6035524.1"/>
    </source>
</evidence>